<organism evidence="2 3">
    <name type="scientific">Triticum urartu</name>
    <name type="common">Red wild einkorn</name>
    <name type="synonym">Crithodium urartu</name>
    <dbReference type="NCBI Taxonomy" id="4572"/>
    <lineage>
        <taxon>Eukaryota</taxon>
        <taxon>Viridiplantae</taxon>
        <taxon>Streptophyta</taxon>
        <taxon>Embryophyta</taxon>
        <taxon>Tracheophyta</taxon>
        <taxon>Spermatophyta</taxon>
        <taxon>Magnoliopsida</taxon>
        <taxon>Liliopsida</taxon>
        <taxon>Poales</taxon>
        <taxon>Poaceae</taxon>
        <taxon>BOP clade</taxon>
        <taxon>Pooideae</taxon>
        <taxon>Triticodae</taxon>
        <taxon>Triticeae</taxon>
        <taxon>Triticinae</taxon>
        <taxon>Triticum</taxon>
    </lineage>
</organism>
<evidence type="ECO:0000256" key="1">
    <source>
        <dbReference type="SAM" id="Phobius"/>
    </source>
</evidence>
<keyword evidence="1" id="KW-0812">Transmembrane</keyword>
<accession>A0A8R7TUM3</accession>
<reference evidence="2" key="2">
    <citation type="submission" date="2018-03" db="EMBL/GenBank/DDBJ databases">
        <title>The Triticum urartu genome reveals the dynamic nature of wheat genome evolution.</title>
        <authorList>
            <person name="Ling H."/>
            <person name="Ma B."/>
            <person name="Shi X."/>
            <person name="Liu H."/>
            <person name="Dong L."/>
            <person name="Sun H."/>
            <person name="Cao Y."/>
            <person name="Gao Q."/>
            <person name="Zheng S."/>
            <person name="Li Y."/>
            <person name="Yu Y."/>
            <person name="Du H."/>
            <person name="Qi M."/>
            <person name="Li Y."/>
            <person name="Yu H."/>
            <person name="Cui Y."/>
            <person name="Wang N."/>
            <person name="Chen C."/>
            <person name="Wu H."/>
            <person name="Zhao Y."/>
            <person name="Zhang J."/>
            <person name="Li Y."/>
            <person name="Zhou W."/>
            <person name="Zhang B."/>
            <person name="Hu W."/>
            <person name="Eijk M."/>
            <person name="Tang J."/>
            <person name="Witsenboer H."/>
            <person name="Zhao S."/>
            <person name="Li Z."/>
            <person name="Zhang A."/>
            <person name="Wang D."/>
            <person name="Liang C."/>
        </authorList>
    </citation>
    <scope>NUCLEOTIDE SEQUENCE [LARGE SCALE GENOMIC DNA]</scope>
    <source>
        <strain evidence="2">cv. G1812</strain>
    </source>
</reference>
<dbReference type="AlphaFoldDB" id="A0A8R7TUM3"/>
<protein>
    <submittedName>
        <fullName evidence="2">Uncharacterized protein</fullName>
    </submittedName>
</protein>
<dbReference type="EnsemblPlants" id="TuG1812G0300002297.01.T01">
    <property type="protein sequence ID" value="TuG1812G0300002297.01.T01.cds433034"/>
    <property type="gene ID" value="TuG1812G0300002297.01"/>
</dbReference>
<dbReference type="Gramene" id="TuG1812G0300002297.01.T01">
    <property type="protein sequence ID" value="TuG1812G0300002297.01.T01.cds433034"/>
    <property type="gene ID" value="TuG1812G0300002297.01"/>
</dbReference>
<proteinExistence type="predicted"/>
<reference evidence="2" key="3">
    <citation type="submission" date="2022-06" db="UniProtKB">
        <authorList>
            <consortium name="EnsemblPlants"/>
        </authorList>
    </citation>
    <scope>IDENTIFICATION</scope>
</reference>
<evidence type="ECO:0000313" key="3">
    <source>
        <dbReference type="Proteomes" id="UP000015106"/>
    </source>
</evidence>
<feature type="transmembrane region" description="Helical" evidence="1">
    <location>
        <begin position="12"/>
        <end position="35"/>
    </location>
</feature>
<sequence>MSNFSFSSIPRFHSVQFLCRYLVVALLHFPWYALFAQVPRIKKTNTSACMNMSKKTTKAFA</sequence>
<dbReference type="Proteomes" id="UP000015106">
    <property type="component" value="Chromosome 3"/>
</dbReference>
<keyword evidence="1" id="KW-0472">Membrane</keyword>
<reference evidence="3" key="1">
    <citation type="journal article" date="2013" name="Nature">
        <title>Draft genome of the wheat A-genome progenitor Triticum urartu.</title>
        <authorList>
            <person name="Ling H.Q."/>
            <person name="Zhao S."/>
            <person name="Liu D."/>
            <person name="Wang J."/>
            <person name="Sun H."/>
            <person name="Zhang C."/>
            <person name="Fan H."/>
            <person name="Li D."/>
            <person name="Dong L."/>
            <person name="Tao Y."/>
            <person name="Gao C."/>
            <person name="Wu H."/>
            <person name="Li Y."/>
            <person name="Cui Y."/>
            <person name="Guo X."/>
            <person name="Zheng S."/>
            <person name="Wang B."/>
            <person name="Yu K."/>
            <person name="Liang Q."/>
            <person name="Yang W."/>
            <person name="Lou X."/>
            <person name="Chen J."/>
            <person name="Feng M."/>
            <person name="Jian J."/>
            <person name="Zhang X."/>
            <person name="Luo G."/>
            <person name="Jiang Y."/>
            <person name="Liu J."/>
            <person name="Wang Z."/>
            <person name="Sha Y."/>
            <person name="Zhang B."/>
            <person name="Wu H."/>
            <person name="Tang D."/>
            <person name="Shen Q."/>
            <person name="Xue P."/>
            <person name="Zou S."/>
            <person name="Wang X."/>
            <person name="Liu X."/>
            <person name="Wang F."/>
            <person name="Yang Y."/>
            <person name="An X."/>
            <person name="Dong Z."/>
            <person name="Zhang K."/>
            <person name="Zhang X."/>
            <person name="Luo M.C."/>
            <person name="Dvorak J."/>
            <person name="Tong Y."/>
            <person name="Wang J."/>
            <person name="Yang H."/>
            <person name="Li Z."/>
            <person name="Wang D."/>
            <person name="Zhang A."/>
            <person name="Wang J."/>
        </authorList>
    </citation>
    <scope>NUCLEOTIDE SEQUENCE</scope>
    <source>
        <strain evidence="3">cv. G1812</strain>
    </source>
</reference>
<evidence type="ECO:0000313" key="2">
    <source>
        <dbReference type="EnsemblPlants" id="TuG1812G0300002297.01.T01.cds433034"/>
    </source>
</evidence>
<keyword evidence="3" id="KW-1185">Reference proteome</keyword>
<keyword evidence="1" id="KW-1133">Transmembrane helix</keyword>
<name>A0A8R7TUM3_TRIUA</name>